<dbReference type="EMBL" id="FVZE01000027">
    <property type="protein sequence ID" value="SLK13311.1"/>
    <property type="molecule type" value="Genomic_DNA"/>
</dbReference>
<sequence>MRFEPHSRTGMAGQTGLAWSAIVPMRWHHPQRLEPGPFHPDEQESNLMTKRSEPAGQSRLGRAYALSFLTLICAFNYFDRQLLGLLLPQIKAELALSDTQIGLTTGLAFVLCYSLAGVPLARLADRVGRRSVIAYGFAFWSLATLATGWVTSAVQLAAARFLTGAGEASGVAPSNAMVSDLISPQRRSLGLGLLSSGNAMGSIFLFPLAGWIAATSGWRAAFFAAGGAGFLLAVVFRLTVREPIRARQSPEARTSLKTAMGQMLQVRSFRLSMLAGCAMGISLYATQIWSPTFLERIHSLSVTEIAASIGPIRGASSLLGALLGGWLSSRLERRDIRWLLWLPGLAVLAVVPADLLFIWADSLTIALIGYALAGLLTTLHLVPLYAALLRVAPPATRATAMALFLLVVNLVGQIAGPLVVGMLNDSLATSLGAGAIRIGMVAAALAAGIAGLVMLISAGSLPTDATRFREGEA</sequence>
<keyword evidence="5 7" id="KW-0472">Membrane</keyword>
<dbReference type="PANTHER" id="PTHR23505">
    <property type="entry name" value="SPINSTER"/>
    <property type="match status" value="1"/>
</dbReference>
<feature type="transmembrane region" description="Helical" evidence="7">
    <location>
        <begin position="220"/>
        <end position="240"/>
    </location>
</feature>
<proteinExistence type="predicted"/>
<feature type="transmembrane region" description="Helical" evidence="7">
    <location>
        <begin position="268"/>
        <end position="285"/>
    </location>
</feature>
<feature type="transmembrane region" description="Helical" evidence="7">
    <location>
        <begin position="435"/>
        <end position="459"/>
    </location>
</feature>
<feature type="transmembrane region" description="Helical" evidence="7">
    <location>
        <begin position="60"/>
        <end position="78"/>
    </location>
</feature>
<dbReference type="InterPro" id="IPR036259">
    <property type="entry name" value="MFS_trans_sf"/>
</dbReference>
<dbReference type="Gene3D" id="1.20.1250.20">
    <property type="entry name" value="MFS general substrate transporter like domains"/>
    <property type="match status" value="1"/>
</dbReference>
<comment type="subcellular location">
    <subcellularLocation>
        <location evidence="1">Membrane</location>
        <topology evidence="1">Multi-pass membrane protein</topology>
    </subcellularLocation>
</comment>
<name>A0A1U6IZ80_9SPHN</name>
<feature type="domain" description="Major facilitator superfamily (MFS) profile" evidence="8">
    <location>
        <begin position="65"/>
        <end position="461"/>
    </location>
</feature>
<organism evidence="9 10">
    <name type="scientific">Novosphingobium mathurense</name>
    <dbReference type="NCBI Taxonomy" id="428990"/>
    <lineage>
        <taxon>Bacteria</taxon>
        <taxon>Pseudomonadati</taxon>
        <taxon>Pseudomonadota</taxon>
        <taxon>Alphaproteobacteria</taxon>
        <taxon>Sphingomonadales</taxon>
        <taxon>Sphingomonadaceae</taxon>
        <taxon>Novosphingobium</taxon>
    </lineage>
</organism>
<feature type="transmembrane region" description="Helical" evidence="7">
    <location>
        <begin position="157"/>
        <end position="178"/>
    </location>
</feature>
<feature type="transmembrane region" description="Helical" evidence="7">
    <location>
        <begin position="400"/>
        <end position="423"/>
    </location>
</feature>
<dbReference type="PANTHER" id="PTHR23505:SF79">
    <property type="entry name" value="PROTEIN SPINSTER"/>
    <property type="match status" value="1"/>
</dbReference>
<feature type="region of interest" description="Disordered" evidence="6">
    <location>
        <begin position="33"/>
        <end position="54"/>
    </location>
</feature>
<dbReference type="STRING" id="428990.SAMN06295987_1274"/>
<evidence type="ECO:0000259" key="8">
    <source>
        <dbReference type="PROSITE" id="PS50850"/>
    </source>
</evidence>
<evidence type="ECO:0000256" key="1">
    <source>
        <dbReference type="ARBA" id="ARBA00004141"/>
    </source>
</evidence>
<evidence type="ECO:0000256" key="3">
    <source>
        <dbReference type="ARBA" id="ARBA00022692"/>
    </source>
</evidence>
<evidence type="ECO:0000313" key="10">
    <source>
        <dbReference type="Proteomes" id="UP000190989"/>
    </source>
</evidence>
<dbReference type="SUPFAM" id="SSF103473">
    <property type="entry name" value="MFS general substrate transporter"/>
    <property type="match status" value="1"/>
</dbReference>
<feature type="transmembrane region" description="Helical" evidence="7">
    <location>
        <begin position="101"/>
        <end position="120"/>
    </location>
</feature>
<dbReference type="PROSITE" id="PS50850">
    <property type="entry name" value="MFS"/>
    <property type="match status" value="1"/>
</dbReference>
<dbReference type="InterPro" id="IPR005829">
    <property type="entry name" value="Sugar_transporter_CS"/>
</dbReference>
<evidence type="ECO:0000256" key="4">
    <source>
        <dbReference type="ARBA" id="ARBA00022989"/>
    </source>
</evidence>
<feature type="transmembrane region" description="Helical" evidence="7">
    <location>
        <begin position="305"/>
        <end position="327"/>
    </location>
</feature>
<feature type="transmembrane region" description="Helical" evidence="7">
    <location>
        <begin position="365"/>
        <end position="388"/>
    </location>
</feature>
<accession>A0A1U6IZ80</accession>
<keyword evidence="2" id="KW-0813">Transport</keyword>
<dbReference type="InterPro" id="IPR011701">
    <property type="entry name" value="MFS"/>
</dbReference>
<dbReference type="PROSITE" id="PS00216">
    <property type="entry name" value="SUGAR_TRANSPORT_1"/>
    <property type="match status" value="1"/>
</dbReference>
<dbReference type="InterPro" id="IPR020846">
    <property type="entry name" value="MFS_dom"/>
</dbReference>
<evidence type="ECO:0000256" key="2">
    <source>
        <dbReference type="ARBA" id="ARBA00022448"/>
    </source>
</evidence>
<keyword evidence="4 7" id="KW-1133">Transmembrane helix</keyword>
<keyword evidence="3 7" id="KW-0812">Transmembrane</keyword>
<dbReference type="GO" id="GO:0016020">
    <property type="term" value="C:membrane"/>
    <property type="evidence" value="ECO:0007669"/>
    <property type="project" value="UniProtKB-SubCell"/>
</dbReference>
<evidence type="ECO:0000256" key="6">
    <source>
        <dbReference type="SAM" id="MobiDB-lite"/>
    </source>
</evidence>
<feature type="transmembrane region" description="Helical" evidence="7">
    <location>
        <begin position="339"/>
        <end position="359"/>
    </location>
</feature>
<evidence type="ECO:0000313" key="9">
    <source>
        <dbReference type="EMBL" id="SLK13311.1"/>
    </source>
</evidence>
<reference evidence="10" key="1">
    <citation type="submission" date="2017-02" db="EMBL/GenBank/DDBJ databases">
        <authorList>
            <person name="Varghese N."/>
            <person name="Submissions S."/>
        </authorList>
    </citation>
    <scope>NUCLEOTIDE SEQUENCE [LARGE SCALE GENOMIC DNA]</scope>
    <source>
        <strain evidence="10">SM117</strain>
    </source>
</reference>
<feature type="transmembrane region" description="Helical" evidence="7">
    <location>
        <begin position="190"/>
        <end position="214"/>
    </location>
</feature>
<dbReference type="Proteomes" id="UP000190989">
    <property type="component" value="Unassembled WGS sequence"/>
</dbReference>
<protein>
    <submittedName>
        <fullName evidence="9">Predicted arabinose efflux permease, MFS family</fullName>
    </submittedName>
</protein>
<feature type="transmembrane region" description="Helical" evidence="7">
    <location>
        <begin position="132"/>
        <end position="151"/>
    </location>
</feature>
<dbReference type="Pfam" id="PF07690">
    <property type="entry name" value="MFS_1"/>
    <property type="match status" value="1"/>
</dbReference>
<dbReference type="AlphaFoldDB" id="A0A1U6IZ80"/>
<keyword evidence="10" id="KW-1185">Reference proteome</keyword>
<dbReference type="GO" id="GO:0022857">
    <property type="term" value="F:transmembrane transporter activity"/>
    <property type="evidence" value="ECO:0007669"/>
    <property type="project" value="InterPro"/>
</dbReference>
<evidence type="ECO:0000256" key="5">
    <source>
        <dbReference type="ARBA" id="ARBA00023136"/>
    </source>
</evidence>
<dbReference type="InterPro" id="IPR044770">
    <property type="entry name" value="MFS_spinster-like"/>
</dbReference>
<gene>
    <name evidence="9" type="ORF">SAMN06295987_1274</name>
</gene>
<evidence type="ECO:0000256" key="7">
    <source>
        <dbReference type="SAM" id="Phobius"/>
    </source>
</evidence>